<organism evidence="2 3">
    <name type="scientific">Pseudonocardia halophobica</name>
    <dbReference type="NCBI Taxonomy" id="29401"/>
    <lineage>
        <taxon>Bacteria</taxon>
        <taxon>Bacillati</taxon>
        <taxon>Actinomycetota</taxon>
        <taxon>Actinomycetes</taxon>
        <taxon>Pseudonocardiales</taxon>
        <taxon>Pseudonocardiaceae</taxon>
        <taxon>Pseudonocardia</taxon>
    </lineage>
</organism>
<dbReference type="PRINTS" id="PR00038">
    <property type="entry name" value="HTHLUXR"/>
</dbReference>
<feature type="domain" description="HTH luxR-type" evidence="1">
    <location>
        <begin position="802"/>
        <end position="867"/>
    </location>
</feature>
<dbReference type="EMBL" id="BSFQ01000002">
    <property type="protein sequence ID" value="GLL09741.1"/>
    <property type="molecule type" value="Genomic_DNA"/>
</dbReference>
<dbReference type="SMART" id="SM00421">
    <property type="entry name" value="HTH_LUXR"/>
    <property type="match status" value="1"/>
</dbReference>
<dbReference type="Gene3D" id="3.40.50.300">
    <property type="entry name" value="P-loop containing nucleotide triphosphate hydrolases"/>
    <property type="match status" value="1"/>
</dbReference>
<keyword evidence="3" id="KW-1185">Reference proteome</keyword>
<dbReference type="InterPro" id="IPR036388">
    <property type="entry name" value="WH-like_DNA-bd_sf"/>
</dbReference>
<name>A0A9W6L046_9PSEU</name>
<dbReference type="PROSITE" id="PS00622">
    <property type="entry name" value="HTH_LUXR_1"/>
    <property type="match status" value="1"/>
</dbReference>
<proteinExistence type="predicted"/>
<dbReference type="PANTHER" id="PTHR47691:SF3">
    <property type="entry name" value="HTH-TYPE TRANSCRIPTIONAL REGULATOR RV0890C-RELATED"/>
    <property type="match status" value="1"/>
</dbReference>
<reference evidence="2" key="1">
    <citation type="journal article" date="2014" name="Int. J. Syst. Evol. Microbiol.">
        <title>Complete genome sequence of Corynebacterium casei LMG S-19264T (=DSM 44701T), isolated from a smear-ripened cheese.</title>
        <authorList>
            <consortium name="US DOE Joint Genome Institute (JGI-PGF)"/>
            <person name="Walter F."/>
            <person name="Albersmeier A."/>
            <person name="Kalinowski J."/>
            <person name="Ruckert C."/>
        </authorList>
    </citation>
    <scope>NUCLEOTIDE SEQUENCE</scope>
    <source>
        <strain evidence="2">VKM Ac-1069</strain>
    </source>
</reference>
<dbReference type="Gene3D" id="1.25.40.10">
    <property type="entry name" value="Tetratricopeptide repeat domain"/>
    <property type="match status" value="1"/>
</dbReference>
<dbReference type="RefSeq" id="WP_051736694.1">
    <property type="nucleotide sequence ID" value="NZ_BAAAUZ010000013.1"/>
</dbReference>
<dbReference type="SUPFAM" id="SSF52540">
    <property type="entry name" value="P-loop containing nucleoside triphosphate hydrolases"/>
    <property type="match status" value="1"/>
</dbReference>
<dbReference type="Pfam" id="PF00196">
    <property type="entry name" value="GerE"/>
    <property type="match status" value="1"/>
</dbReference>
<dbReference type="GO" id="GO:0006355">
    <property type="term" value="P:regulation of DNA-templated transcription"/>
    <property type="evidence" value="ECO:0007669"/>
    <property type="project" value="InterPro"/>
</dbReference>
<dbReference type="GO" id="GO:0003677">
    <property type="term" value="F:DNA binding"/>
    <property type="evidence" value="ECO:0007669"/>
    <property type="project" value="InterPro"/>
</dbReference>
<dbReference type="Proteomes" id="UP001143463">
    <property type="component" value="Unassembled WGS sequence"/>
</dbReference>
<accession>A0A9W6L046</accession>
<dbReference type="InterPro" id="IPR011990">
    <property type="entry name" value="TPR-like_helical_dom_sf"/>
</dbReference>
<gene>
    <name evidence="2" type="ORF">GCM10017577_08810</name>
</gene>
<evidence type="ECO:0000259" key="1">
    <source>
        <dbReference type="PROSITE" id="PS50043"/>
    </source>
</evidence>
<comment type="caution">
    <text evidence="2">The sequence shown here is derived from an EMBL/GenBank/DDBJ whole genome shotgun (WGS) entry which is preliminary data.</text>
</comment>
<evidence type="ECO:0000313" key="2">
    <source>
        <dbReference type="EMBL" id="GLL09741.1"/>
    </source>
</evidence>
<dbReference type="SUPFAM" id="SSF46894">
    <property type="entry name" value="C-terminal effector domain of the bipartite response regulators"/>
    <property type="match status" value="1"/>
</dbReference>
<protein>
    <submittedName>
        <fullName evidence="2">LuxR family transcriptional regulator</fullName>
    </submittedName>
</protein>
<dbReference type="AlphaFoldDB" id="A0A9W6L046"/>
<dbReference type="Gene3D" id="1.10.10.10">
    <property type="entry name" value="Winged helix-like DNA-binding domain superfamily/Winged helix DNA-binding domain"/>
    <property type="match status" value="1"/>
</dbReference>
<dbReference type="PANTHER" id="PTHR47691">
    <property type="entry name" value="REGULATOR-RELATED"/>
    <property type="match status" value="1"/>
</dbReference>
<sequence>MNADEWSEIHRLYAAGMSIKGMAAHLGMSRNTIRRALSFDAPPPDHRPGRGSVTDAYAEQIRSLLADEPGLTITQIGQRIGWERSRTTLAKRVDRERQTVGGTAGPLPRTGSAVPEFATEFIGRRAELRELRELLGGHRLVTVIGVGGVGKTRLAAQTAVELRRAFADGVRVVELASLRNPALLPQAVFDGLGIAHRDQPDRSAVDALVEHVRTRHMLIVLDNCEHVLEAAARFVDDVLHATSRVHFLATSREVLNLPGERISVLNPLSTAGDRTPAIALFESRARDVLPGFTVDDTNRDAVRRVCERLDGLPLAIELACARLRVLSVHELAERLSDSVDLLSTRGRGGAERHQSLQAAMSWSHELCTREQQLLWARVSIFAGGFDTRAAEAVCADEALPAGSVLDCLYDLVGKSILQREESRGRVRFRILETIREFGQAMLSPEESERLHRRHLEWCAGLVTESVRSWFSDEQFEISERLRANLANVRKALETALALPADAHGPSAAELVSAPWFLWACGLSAREHAMWLGRVLEREDLGPARRAAALGTLGLVRTMQGYRSAAEPVVAEALELARRAGDVPATAFALDAQGLGAFFDGDHRRAETLLTESLALYESRPDVRGDLSCAVQVHLGMLLCFDGRTSEARRYFDDVRRRCEQVGERWMLSYAVFGQGLVAVTEERYPEAIELARASLCLKRDFEDSVGTPLAVELLGWAEAGAGSAARSAALVGAASVLWRAFGQQLYGSAQWMARRDRFALRARSELGNAAYAAGTRRGAAMGMTELLDLALDRSAPDVPEGEIELVAVLSPREREVARHLAAGLTNRQIAAALVLSHRTVEGHVEHILQKLGLQNRNQVAVALAAARTTAPTG</sequence>
<dbReference type="InterPro" id="IPR000792">
    <property type="entry name" value="Tscrpt_reg_LuxR_C"/>
</dbReference>
<dbReference type="InterPro" id="IPR016032">
    <property type="entry name" value="Sig_transdc_resp-reg_C-effctor"/>
</dbReference>
<dbReference type="GO" id="GO:0043531">
    <property type="term" value="F:ADP binding"/>
    <property type="evidence" value="ECO:0007669"/>
    <property type="project" value="InterPro"/>
</dbReference>
<dbReference type="InterPro" id="IPR027417">
    <property type="entry name" value="P-loop_NTPase"/>
</dbReference>
<dbReference type="CDD" id="cd06170">
    <property type="entry name" value="LuxR_C_like"/>
    <property type="match status" value="1"/>
</dbReference>
<dbReference type="PROSITE" id="PS50043">
    <property type="entry name" value="HTH_LUXR_2"/>
    <property type="match status" value="1"/>
</dbReference>
<reference evidence="2" key="2">
    <citation type="submission" date="2023-01" db="EMBL/GenBank/DDBJ databases">
        <authorList>
            <person name="Sun Q."/>
            <person name="Evtushenko L."/>
        </authorList>
    </citation>
    <scope>NUCLEOTIDE SEQUENCE</scope>
    <source>
        <strain evidence="2">VKM Ac-1069</strain>
    </source>
</reference>
<dbReference type="SUPFAM" id="SSF48452">
    <property type="entry name" value="TPR-like"/>
    <property type="match status" value="1"/>
</dbReference>
<dbReference type="PRINTS" id="PR00364">
    <property type="entry name" value="DISEASERSIST"/>
</dbReference>
<evidence type="ECO:0000313" key="3">
    <source>
        <dbReference type="Proteomes" id="UP001143463"/>
    </source>
</evidence>